<name>X0U1W6_9ZZZZ</name>
<dbReference type="EMBL" id="BARS01011246">
    <property type="protein sequence ID" value="GAF99504.1"/>
    <property type="molecule type" value="Genomic_DNA"/>
</dbReference>
<comment type="caution">
    <text evidence="1">The sequence shown here is derived from an EMBL/GenBank/DDBJ whole genome shotgun (WGS) entry which is preliminary data.</text>
</comment>
<feature type="non-terminal residue" evidence="1">
    <location>
        <position position="211"/>
    </location>
</feature>
<gene>
    <name evidence="1" type="ORF">S01H1_20528</name>
</gene>
<reference evidence="1" key="1">
    <citation type="journal article" date="2014" name="Front. Microbiol.">
        <title>High frequency of phylogenetically diverse reductive dehalogenase-homologous genes in deep subseafloor sedimentary metagenomes.</title>
        <authorList>
            <person name="Kawai M."/>
            <person name="Futagami T."/>
            <person name="Toyoda A."/>
            <person name="Takaki Y."/>
            <person name="Nishi S."/>
            <person name="Hori S."/>
            <person name="Arai W."/>
            <person name="Tsubouchi T."/>
            <person name="Morono Y."/>
            <person name="Uchiyama I."/>
            <person name="Ito T."/>
            <person name="Fujiyama A."/>
            <person name="Inagaki F."/>
            <person name="Takami H."/>
        </authorList>
    </citation>
    <scope>NUCLEOTIDE SEQUENCE</scope>
    <source>
        <strain evidence="1">Expedition CK06-06</strain>
    </source>
</reference>
<sequence length="211" mass="25197">MNPNNEEDKNINKTFEIQKELLPVYELIMKAAVKSNSFSPLQYKQSSFIEVPLKEEFKRDWVSYEAECKREKFMFFKILKHSVEYLNLEYKYKGNGRPSAFIDDIIKSLCIRFYSNYSSWRCNSELEITRSMGVIENVYKRSTLNKYLQSRIITKKLHKLYKLIADPIAPIETHFSADATGFGQAYGNKRWIEVRDEPKQWRYYRKLHIIS</sequence>
<protein>
    <submittedName>
        <fullName evidence="1">Uncharacterized protein</fullName>
    </submittedName>
</protein>
<proteinExistence type="predicted"/>
<accession>X0U1W6</accession>
<evidence type="ECO:0000313" key="1">
    <source>
        <dbReference type="EMBL" id="GAF99504.1"/>
    </source>
</evidence>
<organism evidence="1">
    <name type="scientific">marine sediment metagenome</name>
    <dbReference type="NCBI Taxonomy" id="412755"/>
    <lineage>
        <taxon>unclassified sequences</taxon>
        <taxon>metagenomes</taxon>
        <taxon>ecological metagenomes</taxon>
    </lineage>
</organism>
<dbReference type="AlphaFoldDB" id="X0U1W6"/>